<feature type="transmembrane region" description="Helical" evidence="1">
    <location>
        <begin position="157"/>
        <end position="177"/>
    </location>
</feature>
<dbReference type="AlphaFoldDB" id="A0A543DWY6"/>
<comment type="caution">
    <text evidence="2">The sequence shown here is derived from an EMBL/GenBank/DDBJ whole genome shotgun (WGS) entry which is preliminary data.</text>
</comment>
<evidence type="ECO:0008006" key="4">
    <source>
        <dbReference type="Google" id="ProtNLM"/>
    </source>
</evidence>
<feature type="transmembrane region" description="Helical" evidence="1">
    <location>
        <begin position="70"/>
        <end position="87"/>
    </location>
</feature>
<keyword evidence="1" id="KW-0812">Transmembrane</keyword>
<evidence type="ECO:0000313" key="3">
    <source>
        <dbReference type="Proteomes" id="UP000315677"/>
    </source>
</evidence>
<gene>
    <name evidence="2" type="ORF">FB558_0607</name>
</gene>
<evidence type="ECO:0000313" key="2">
    <source>
        <dbReference type="EMBL" id="TQM13853.1"/>
    </source>
</evidence>
<feature type="transmembrane region" description="Helical" evidence="1">
    <location>
        <begin position="131"/>
        <end position="151"/>
    </location>
</feature>
<reference evidence="2 3" key="1">
    <citation type="submission" date="2019-06" db="EMBL/GenBank/DDBJ databases">
        <title>Sequencing the genomes of 1000 actinobacteria strains.</title>
        <authorList>
            <person name="Klenk H.-P."/>
        </authorList>
    </citation>
    <scope>NUCLEOTIDE SEQUENCE [LARGE SCALE GENOMIC DNA]</scope>
    <source>
        <strain evidence="2 3">DSM 45301</strain>
    </source>
</reference>
<proteinExistence type="predicted"/>
<feature type="transmembrane region" description="Helical" evidence="1">
    <location>
        <begin position="44"/>
        <end position="63"/>
    </location>
</feature>
<keyword evidence="1" id="KW-0472">Membrane</keyword>
<keyword evidence="3" id="KW-1185">Reference proteome</keyword>
<organism evidence="2 3">
    <name type="scientific">Pseudonocardia kunmingensis</name>
    <dbReference type="NCBI Taxonomy" id="630975"/>
    <lineage>
        <taxon>Bacteria</taxon>
        <taxon>Bacillati</taxon>
        <taxon>Actinomycetota</taxon>
        <taxon>Actinomycetes</taxon>
        <taxon>Pseudonocardiales</taxon>
        <taxon>Pseudonocardiaceae</taxon>
        <taxon>Pseudonocardia</taxon>
    </lineage>
</organism>
<accession>A0A543DWY6</accession>
<name>A0A543DWY6_9PSEU</name>
<feature type="transmembrane region" description="Helical" evidence="1">
    <location>
        <begin position="12"/>
        <end position="32"/>
    </location>
</feature>
<keyword evidence="1" id="KW-1133">Transmembrane helix</keyword>
<dbReference type="Proteomes" id="UP000315677">
    <property type="component" value="Unassembled WGS sequence"/>
</dbReference>
<feature type="transmembrane region" description="Helical" evidence="1">
    <location>
        <begin position="99"/>
        <end position="119"/>
    </location>
</feature>
<dbReference type="OrthoDB" id="4964600at2"/>
<evidence type="ECO:0000256" key="1">
    <source>
        <dbReference type="SAM" id="Phobius"/>
    </source>
</evidence>
<sequence length="196" mass="19893">MNRLRQSRTAATIAVVITGLAVVYTLALLAGLPDPGWAHLPRGIIHLGELAAVVALALCGAAGGELLARIGLAAAGLGALLLAVAEVGTEGSPALSNTLFTIAPVLVGLGLVLAGIAVIRTGLWSSWRRYVPLVLGAYVFVVMTPVIAASGGPPAVASLWVLTGWEVLWVLIAVAVLTETAPAVRDSTAPVVEGRT</sequence>
<dbReference type="EMBL" id="VFPA01000001">
    <property type="protein sequence ID" value="TQM13853.1"/>
    <property type="molecule type" value="Genomic_DNA"/>
</dbReference>
<protein>
    <recommendedName>
        <fullName evidence="4">DUF998 domain-containing protein</fullName>
    </recommendedName>
</protein>
<dbReference type="RefSeq" id="WP_142047867.1">
    <property type="nucleotide sequence ID" value="NZ_VFPA01000001.1"/>
</dbReference>